<feature type="non-terminal residue" evidence="1">
    <location>
        <position position="1"/>
    </location>
</feature>
<evidence type="ECO:0000313" key="1">
    <source>
        <dbReference type="EMBL" id="KAF9455448.1"/>
    </source>
</evidence>
<feature type="non-terminal residue" evidence="1">
    <location>
        <position position="71"/>
    </location>
</feature>
<gene>
    <name evidence="1" type="ORF">BDZ94DRAFT_1139675</name>
</gene>
<organism evidence="1 2">
    <name type="scientific">Collybia nuda</name>
    <dbReference type="NCBI Taxonomy" id="64659"/>
    <lineage>
        <taxon>Eukaryota</taxon>
        <taxon>Fungi</taxon>
        <taxon>Dikarya</taxon>
        <taxon>Basidiomycota</taxon>
        <taxon>Agaricomycotina</taxon>
        <taxon>Agaricomycetes</taxon>
        <taxon>Agaricomycetidae</taxon>
        <taxon>Agaricales</taxon>
        <taxon>Tricholomatineae</taxon>
        <taxon>Clitocybaceae</taxon>
        <taxon>Collybia</taxon>
    </lineage>
</organism>
<protein>
    <submittedName>
        <fullName evidence="1">Uncharacterized protein</fullName>
    </submittedName>
</protein>
<sequence length="71" mass="8278">YNTIRKQEYETLQSLMNRVEESISVIQNLRPESFTMVELDSELASMALIRALPEDYSSFVSTLMMKDKLDK</sequence>
<keyword evidence="2" id="KW-1185">Reference proteome</keyword>
<comment type="caution">
    <text evidence="1">The sequence shown here is derived from an EMBL/GenBank/DDBJ whole genome shotgun (WGS) entry which is preliminary data.</text>
</comment>
<dbReference type="AlphaFoldDB" id="A0A9P5XPZ6"/>
<evidence type="ECO:0000313" key="2">
    <source>
        <dbReference type="Proteomes" id="UP000807353"/>
    </source>
</evidence>
<dbReference type="EMBL" id="MU150673">
    <property type="protein sequence ID" value="KAF9455448.1"/>
    <property type="molecule type" value="Genomic_DNA"/>
</dbReference>
<dbReference type="OrthoDB" id="3223501at2759"/>
<reference evidence="1" key="1">
    <citation type="submission" date="2020-11" db="EMBL/GenBank/DDBJ databases">
        <authorList>
            <consortium name="DOE Joint Genome Institute"/>
            <person name="Ahrendt S."/>
            <person name="Riley R."/>
            <person name="Andreopoulos W."/>
            <person name="Labutti K."/>
            <person name="Pangilinan J."/>
            <person name="Ruiz-Duenas F.J."/>
            <person name="Barrasa J.M."/>
            <person name="Sanchez-Garcia M."/>
            <person name="Camarero S."/>
            <person name="Miyauchi S."/>
            <person name="Serrano A."/>
            <person name="Linde D."/>
            <person name="Babiker R."/>
            <person name="Drula E."/>
            <person name="Ayuso-Fernandez I."/>
            <person name="Pacheco R."/>
            <person name="Padilla G."/>
            <person name="Ferreira P."/>
            <person name="Barriuso J."/>
            <person name="Kellner H."/>
            <person name="Castanera R."/>
            <person name="Alfaro M."/>
            <person name="Ramirez L."/>
            <person name="Pisabarro A.G."/>
            <person name="Kuo A."/>
            <person name="Tritt A."/>
            <person name="Lipzen A."/>
            <person name="He G."/>
            <person name="Yan M."/>
            <person name="Ng V."/>
            <person name="Cullen D."/>
            <person name="Martin F."/>
            <person name="Rosso M.-N."/>
            <person name="Henrissat B."/>
            <person name="Hibbett D."/>
            <person name="Martinez A.T."/>
            <person name="Grigoriev I.V."/>
        </authorList>
    </citation>
    <scope>NUCLEOTIDE SEQUENCE</scope>
    <source>
        <strain evidence="1">CBS 247.69</strain>
    </source>
</reference>
<name>A0A9P5XPZ6_9AGAR</name>
<dbReference type="Proteomes" id="UP000807353">
    <property type="component" value="Unassembled WGS sequence"/>
</dbReference>
<accession>A0A9P5XPZ6</accession>
<proteinExistence type="predicted"/>